<comment type="caution">
    <text evidence="1">The sequence shown here is derived from an EMBL/GenBank/DDBJ whole genome shotgun (WGS) entry which is preliminary data.</text>
</comment>
<name>X1AGA2_9ZZZZ</name>
<dbReference type="SUPFAM" id="SSF53335">
    <property type="entry name" value="S-adenosyl-L-methionine-dependent methyltransferases"/>
    <property type="match status" value="1"/>
</dbReference>
<evidence type="ECO:0000313" key="1">
    <source>
        <dbReference type="EMBL" id="GAG81585.1"/>
    </source>
</evidence>
<sequence length="141" mass="16138">MIVSIDSYHYYGTDDLYLSYFVEFLRPGGQIGIVVPGLMKDFDGPVPEHLTRRQKSGGTFWAEDCWSFHTLDWWHHLWNRSSLVEVKIADTLADGGEFWLKWEKAVVAVGKSHFPSDIEVLEADGGKYLGFVRMIAHRDSS</sequence>
<evidence type="ECO:0008006" key="2">
    <source>
        <dbReference type="Google" id="ProtNLM"/>
    </source>
</evidence>
<organism evidence="1">
    <name type="scientific">marine sediment metagenome</name>
    <dbReference type="NCBI Taxonomy" id="412755"/>
    <lineage>
        <taxon>unclassified sequences</taxon>
        <taxon>metagenomes</taxon>
        <taxon>ecological metagenomes</taxon>
    </lineage>
</organism>
<dbReference type="EMBL" id="BART01011165">
    <property type="protein sequence ID" value="GAG81585.1"/>
    <property type="molecule type" value="Genomic_DNA"/>
</dbReference>
<accession>X1AGA2</accession>
<dbReference type="InterPro" id="IPR029063">
    <property type="entry name" value="SAM-dependent_MTases_sf"/>
</dbReference>
<proteinExistence type="predicted"/>
<protein>
    <recommendedName>
        <fullName evidence="2">Methyltransferase type 11 domain-containing protein</fullName>
    </recommendedName>
</protein>
<gene>
    <name evidence="1" type="ORF">S01H4_23919</name>
</gene>
<reference evidence="1" key="1">
    <citation type="journal article" date="2014" name="Front. Microbiol.">
        <title>High frequency of phylogenetically diverse reductive dehalogenase-homologous genes in deep subseafloor sedimentary metagenomes.</title>
        <authorList>
            <person name="Kawai M."/>
            <person name="Futagami T."/>
            <person name="Toyoda A."/>
            <person name="Takaki Y."/>
            <person name="Nishi S."/>
            <person name="Hori S."/>
            <person name="Arai W."/>
            <person name="Tsubouchi T."/>
            <person name="Morono Y."/>
            <person name="Uchiyama I."/>
            <person name="Ito T."/>
            <person name="Fujiyama A."/>
            <person name="Inagaki F."/>
            <person name="Takami H."/>
        </authorList>
    </citation>
    <scope>NUCLEOTIDE SEQUENCE</scope>
    <source>
        <strain evidence="1">Expedition CK06-06</strain>
    </source>
</reference>
<dbReference type="AlphaFoldDB" id="X1AGA2"/>